<keyword evidence="1" id="KW-0812">Transmembrane</keyword>
<dbReference type="EMBL" id="CM029038">
    <property type="protein sequence ID" value="KAG2652049.1"/>
    <property type="molecule type" value="Genomic_DNA"/>
</dbReference>
<evidence type="ECO:0000256" key="2">
    <source>
        <dbReference type="SAM" id="SignalP"/>
    </source>
</evidence>
<keyword evidence="4" id="KW-1185">Reference proteome</keyword>
<dbReference type="AlphaFoldDB" id="A0A8T0X9A4"/>
<evidence type="ECO:0000313" key="4">
    <source>
        <dbReference type="Proteomes" id="UP000823388"/>
    </source>
</evidence>
<sequence>MVVLCSFVLSLYPSCLIEEEEDSPPQDKRGMVPLLYRRHHPAHHWIPPYQWTLRRATRKNPVTTRISPKHYYGTLQRIIIPKIRRTRSGKHSRKLCLMPRLRAHPQSYPRSLDAQHWRTSPFSPPKQHRCRREILVALCVLVSFRCVLYGLVVIWTNS</sequence>
<evidence type="ECO:0000256" key="1">
    <source>
        <dbReference type="SAM" id="Phobius"/>
    </source>
</evidence>
<gene>
    <name evidence="3" type="ORF">PVAP13_1NG330200</name>
</gene>
<keyword evidence="2" id="KW-0732">Signal</keyword>
<organism evidence="3 4">
    <name type="scientific">Panicum virgatum</name>
    <name type="common">Blackwell switchgrass</name>
    <dbReference type="NCBI Taxonomy" id="38727"/>
    <lineage>
        <taxon>Eukaryota</taxon>
        <taxon>Viridiplantae</taxon>
        <taxon>Streptophyta</taxon>
        <taxon>Embryophyta</taxon>
        <taxon>Tracheophyta</taxon>
        <taxon>Spermatophyta</taxon>
        <taxon>Magnoliopsida</taxon>
        <taxon>Liliopsida</taxon>
        <taxon>Poales</taxon>
        <taxon>Poaceae</taxon>
        <taxon>PACMAD clade</taxon>
        <taxon>Panicoideae</taxon>
        <taxon>Panicodae</taxon>
        <taxon>Paniceae</taxon>
        <taxon>Panicinae</taxon>
        <taxon>Panicum</taxon>
        <taxon>Panicum sect. Hiantes</taxon>
    </lineage>
</organism>
<feature type="transmembrane region" description="Helical" evidence="1">
    <location>
        <begin position="134"/>
        <end position="155"/>
    </location>
</feature>
<proteinExistence type="predicted"/>
<feature type="chain" id="PRO_5035721563" description="Secreted protein" evidence="2">
    <location>
        <begin position="18"/>
        <end position="158"/>
    </location>
</feature>
<keyword evidence="1" id="KW-0472">Membrane</keyword>
<accession>A0A8T0X9A4</accession>
<dbReference type="Proteomes" id="UP000823388">
    <property type="component" value="Chromosome 1N"/>
</dbReference>
<protein>
    <recommendedName>
        <fullName evidence="5">Secreted protein</fullName>
    </recommendedName>
</protein>
<evidence type="ECO:0008006" key="5">
    <source>
        <dbReference type="Google" id="ProtNLM"/>
    </source>
</evidence>
<name>A0A8T0X9A4_PANVG</name>
<reference evidence="3" key="1">
    <citation type="submission" date="2020-05" db="EMBL/GenBank/DDBJ databases">
        <title>WGS assembly of Panicum virgatum.</title>
        <authorList>
            <person name="Lovell J.T."/>
            <person name="Jenkins J."/>
            <person name="Shu S."/>
            <person name="Juenger T.E."/>
            <person name="Schmutz J."/>
        </authorList>
    </citation>
    <scope>NUCLEOTIDE SEQUENCE</scope>
    <source>
        <strain evidence="3">AP13</strain>
    </source>
</reference>
<keyword evidence="1" id="KW-1133">Transmembrane helix</keyword>
<comment type="caution">
    <text evidence="3">The sequence shown here is derived from an EMBL/GenBank/DDBJ whole genome shotgun (WGS) entry which is preliminary data.</text>
</comment>
<feature type="signal peptide" evidence="2">
    <location>
        <begin position="1"/>
        <end position="17"/>
    </location>
</feature>
<evidence type="ECO:0000313" key="3">
    <source>
        <dbReference type="EMBL" id="KAG2652049.1"/>
    </source>
</evidence>